<dbReference type="PANTHER" id="PTHR11808:SF80">
    <property type="entry name" value="CYSTATHIONINE GAMMA-LYASE"/>
    <property type="match status" value="1"/>
</dbReference>
<comment type="cofactor">
    <cofactor evidence="1 4">
        <name>pyridoxal 5'-phosphate</name>
        <dbReference type="ChEBI" id="CHEBI:597326"/>
    </cofactor>
</comment>
<gene>
    <name evidence="5" type="ORF">SAMN05444352_1268</name>
</gene>
<dbReference type="SUPFAM" id="SSF53383">
    <property type="entry name" value="PLP-dependent transferases"/>
    <property type="match status" value="1"/>
</dbReference>
<evidence type="ECO:0000313" key="5">
    <source>
        <dbReference type="EMBL" id="SNT15395.1"/>
    </source>
</evidence>
<dbReference type="OrthoDB" id="9805807at2"/>
<dbReference type="Gene3D" id="3.90.1150.10">
    <property type="entry name" value="Aspartate Aminotransferase, domain 1"/>
    <property type="match status" value="1"/>
</dbReference>
<name>A0A239KBE8_9PSED</name>
<feature type="modified residue" description="N6-(pyridoxal phosphate)lysine" evidence="3">
    <location>
        <position position="212"/>
    </location>
</feature>
<evidence type="ECO:0000256" key="3">
    <source>
        <dbReference type="PIRSR" id="PIRSR001434-2"/>
    </source>
</evidence>
<dbReference type="Gene3D" id="3.40.640.10">
    <property type="entry name" value="Type I PLP-dependent aspartate aminotransferase-like (Major domain)"/>
    <property type="match status" value="1"/>
</dbReference>
<evidence type="ECO:0000256" key="1">
    <source>
        <dbReference type="ARBA" id="ARBA00001933"/>
    </source>
</evidence>
<dbReference type="InterPro" id="IPR015422">
    <property type="entry name" value="PyrdxlP-dep_Trfase_small"/>
</dbReference>
<dbReference type="InterPro" id="IPR000277">
    <property type="entry name" value="Cys/Met-Metab_PyrdxlP-dep_enz"/>
</dbReference>
<dbReference type="AlphaFoldDB" id="A0A239KBE8"/>
<evidence type="ECO:0000256" key="4">
    <source>
        <dbReference type="RuleBase" id="RU362118"/>
    </source>
</evidence>
<dbReference type="PIRSF" id="PIRSF001434">
    <property type="entry name" value="CGS"/>
    <property type="match status" value="1"/>
</dbReference>
<dbReference type="FunFam" id="3.40.640.10:FF:000046">
    <property type="entry name" value="Cystathionine gamma-lyase"/>
    <property type="match status" value="1"/>
</dbReference>
<dbReference type="GO" id="GO:0016846">
    <property type="term" value="F:carbon-sulfur lyase activity"/>
    <property type="evidence" value="ECO:0007669"/>
    <property type="project" value="TreeGrafter"/>
</dbReference>
<dbReference type="GO" id="GO:0019346">
    <property type="term" value="P:transsulfuration"/>
    <property type="evidence" value="ECO:0007669"/>
    <property type="project" value="InterPro"/>
</dbReference>
<organism evidence="5 6">
    <name type="scientific">Pseudomonas japonica</name>
    <dbReference type="NCBI Taxonomy" id="256466"/>
    <lineage>
        <taxon>Bacteria</taxon>
        <taxon>Pseudomonadati</taxon>
        <taxon>Pseudomonadota</taxon>
        <taxon>Gammaproteobacteria</taxon>
        <taxon>Pseudomonadales</taxon>
        <taxon>Pseudomonadaceae</taxon>
        <taxon>Pseudomonas</taxon>
    </lineage>
</organism>
<protein>
    <submittedName>
        <fullName evidence="5">O-succinylhomoserine sulfhydrylase</fullName>
    </submittedName>
</protein>
<dbReference type="GO" id="GO:0030170">
    <property type="term" value="F:pyridoxal phosphate binding"/>
    <property type="evidence" value="ECO:0007669"/>
    <property type="project" value="InterPro"/>
</dbReference>
<evidence type="ECO:0000256" key="2">
    <source>
        <dbReference type="ARBA" id="ARBA00022898"/>
    </source>
</evidence>
<dbReference type="Pfam" id="PF01053">
    <property type="entry name" value="Cys_Met_Meta_PP"/>
    <property type="match status" value="1"/>
</dbReference>
<comment type="similarity">
    <text evidence="4">Belongs to the trans-sulfuration enzymes family.</text>
</comment>
<keyword evidence="6" id="KW-1185">Reference proteome</keyword>
<sequence length="416" mass="44765">MQSSAIGLDGFDATSALHSNRVSDLSDVFCEPLAMTSAYTFASAKEAAERFSGQQPGNVYSRFTNPTVQAFESRVAALEHAEGAVAFASGMGAFTALCHAFLQQGDNIVCSRDVFGTTVSAFSVYMARFGIEARFVDLTDLTQWQQAIDDRTRLVVLESPSNPLLKIGDIRAISFLAHQKDALVVVDNTLLTPVFQRPHTLGADLVIHSAGKYMDGQGRALAGVVTGSQRLMQALRGVLRTLGISCSPFNAWLLLKSLETLEIRMLRAQQSALELADWLSGQPLVSAVHYTGLPHHPQHALACSQQDGHGGLLSFEIVGGQPAAWQWIDELRCVARCTNIGDTRSMVTHPASTTHGRLDAEARHQAGISDGLIRLCVGLERVSDIKADLQQAFDAVSFQRTVQASPGLSLSAVCNG</sequence>
<proteinExistence type="inferred from homology"/>
<evidence type="ECO:0000313" key="6">
    <source>
        <dbReference type="Proteomes" id="UP000198407"/>
    </source>
</evidence>
<dbReference type="InterPro" id="IPR015424">
    <property type="entry name" value="PyrdxlP-dep_Trfase"/>
</dbReference>
<dbReference type="EMBL" id="FZOL01000026">
    <property type="protein sequence ID" value="SNT15395.1"/>
    <property type="molecule type" value="Genomic_DNA"/>
</dbReference>
<dbReference type="RefSeq" id="WP_052419515.1">
    <property type="nucleotide sequence ID" value="NZ_FZOL01000026.1"/>
</dbReference>
<dbReference type="PANTHER" id="PTHR11808">
    <property type="entry name" value="TRANS-SULFURATION ENZYME FAMILY MEMBER"/>
    <property type="match status" value="1"/>
</dbReference>
<dbReference type="Proteomes" id="UP000198407">
    <property type="component" value="Unassembled WGS sequence"/>
</dbReference>
<dbReference type="CDD" id="cd00614">
    <property type="entry name" value="CGS_like"/>
    <property type="match status" value="1"/>
</dbReference>
<reference evidence="6" key="1">
    <citation type="submission" date="2017-06" db="EMBL/GenBank/DDBJ databases">
        <authorList>
            <person name="Varghese N."/>
            <person name="Submissions S."/>
        </authorList>
    </citation>
    <scope>NUCLEOTIDE SEQUENCE [LARGE SCALE GENOMIC DNA]</scope>
    <source>
        <strain evidence="6">DSM 22348</strain>
    </source>
</reference>
<accession>A0A239KBE8</accession>
<keyword evidence="2 3" id="KW-0663">Pyridoxal phosphate</keyword>
<dbReference type="STRING" id="1215104.GCA_000730585_01258"/>
<dbReference type="GO" id="GO:0005737">
    <property type="term" value="C:cytoplasm"/>
    <property type="evidence" value="ECO:0007669"/>
    <property type="project" value="TreeGrafter"/>
</dbReference>
<dbReference type="InterPro" id="IPR015421">
    <property type="entry name" value="PyrdxlP-dep_Trfase_major"/>
</dbReference>